<protein>
    <submittedName>
        <fullName evidence="1">Uncharacterized protein</fullName>
    </submittedName>
</protein>
<organism evidence="1 2">
    <name type="scientific">Blastopirellula marina</name>
    <dbReference type="NCBI Taxonomy" id="124"/>
    <lineage>
        <taxon>Bacteria</taxon>
        <taxon>Pseudomonadati</taxon>
        <taxon>Planctomycetota</taxon>
        <taxon>Planctomycetia</taxon>
        <taxon>Pirellulales</taxon>
        <taxon>Pirellulaceae</taxon>
        <taxon>Blastopirellula</taxon>
    </lineage>
</organism>
<accession>A0A2S8FP53</accession>
<comment type="caution">
    <text evidence="1">The sequence shown here is derived from an EMBL/GenBank/DDBJ whole genome shotgun (WGS) entry which is preliminary data.</text>
</comment>
<reference evidence="1 2" key="1">
    <citation type="submission" date="2018-02" db="EMBL/GenBank/DDBJ databases">
        <title>Comparative genomes isolates from brazilian mangrove.</title>
        <authorList>
            <person name="Araujo J.E."/>
            <person name="Taketani R.G."/>
            <person name="Silva M.C.P."/>
            <person name="Loureco M.V."/>
            <person name="Andreote F.D."/>
        </authorList>
    </citation>
    <scope>NUCLEOTIDE SEQUENCE [LARGE SCALE GENOMIC DNA]</scope>
    <source>
        <strain evidence="1 2">NAP PRIS-MGV</strain>
    </source>
</reference>
<sequence length="109" mass="13065">MIRPALDPFQLTDEDLPDICLRMHLILDSIEFTRCEGRLIYRDIFDPIDTLYSDLLRKETNRLDDWRENIEKFGDYYELSRMTKIEVSQRAVTALAYMFERLRIKPGDT</sequence>
<dbReference type="EMBL" id="PUIB01000017">
    <property type="protein sequence ID" value="PQO33790.1"/>
    <property type="molecule type" value="Genomic_DNA"/>
</dbReference>
<gene>
    <name evidence="1" type="ORF">C5Y98_16300</name>
</gene>
<name>A0A2S8FP53_9BACT</name>
<evidence type="ECO:0000313" key="2">
    <source>
        <dbReference type="Proteomes" id="UP000239388"/>
    </source>
</evidence>
<evidence type="ECO:0000313" key="1">
    <source>
        <dbReference type="EMBL" id="PQO33790.1"/>
    </source>
</evidence>
<dbReference type="AlphaFoldDB" id="A0A2S8FP53"/>
<dbReference type="Proteomes" id="UP000239388">
    <property type="component" value="Unassembled WGS sequence"/>
</dbReference>
<proteinExistence type="predicted"/>